<reference evidence="1" key="1">
    <citation type="submission" date="2021-03" db="EMBL/GenBank/DDBJ databases">
        <authorList>
            <consortium name="DOE Joint Genome Institute"/>
            <person name="Ahrendt S."/>
            <person name="Looney B.P."/>
            <person name="Miyauchi S."/>
            <person name="Morin E."/>
            <person name="Drula E."/>
            <person name="Courty P.E."/>
            <person name="Chicoki N."/>
            <person name="Fauchery L."/>
            <person name="Kohler A."/>
            <person name="Kuo A."/>
            <person name="Labutti K."/>
            <person name="Pangilinan J."/>
            <person name="Lipzen A."/>
            <person name="Riley R."/>
            <person name="Andreopoulos W."/>
            <person name="He G."/>
            <person name="Johnson J."/>
            <person name="Barry K.W."/>
            <person name="Grigoriev I.V."/>
            <person name="Nagy L."/>
            <person name="Hibbett D."/>
            <person name="Henrissat B."/>
            <person name="Matheny P.B."/>
            <person name="Labbe J."/>
            <person name="Martin F."/>
        </authorList>
    </citation>
    <scope>NUCLEOTIDE SEQUENCE</scope>
    <source>
        <strain evidence="1">HHB10654</strain>
    </source>
</reference>
<keyword evidence="2" id="KW-1185">Reference proteome</keyword>
<comment type="caution">
    <text evidence="1">The sequence shown here is derived from an EMBL/GenBank/DDBJ whole genome shotgun (WGS) entry which is preliminary data.</text>
</comment>
<dbReference type="Proteomes" id="UP000814140">
    <property type="component" value="Unassembled WGS sequence"/>
</dbReference>
<accession>A0ACB8TDZ1</accession>
<proteinExistence type="predicted"/>
<evidence type="ECO:0000313" key="1">
    <source>
        <dbReference type="EMBL" id="KAI0066637.1"/>
    </source>
</evidence>
<sequence>MPTRDQYYAETGNAIPRGATGFSNQHQYRVCHPNILTNYTPLQPPPIGRLPVEVLSEIFSYLPHMPAPGSQDSHVNQTPPKWAAVTQVCHHWRHVAYSSKEFWRVLPLASRAWTQTALQRSQPRPVVVRAPSHVEWRSVRRADSSLEMALQHVSRIQELWLEDSEHSSGGSGVGAPLNALMAFEHLAVNAAPCLEILFAENSECSGVPIPSVLFNGQYPAALRALYLKGFSLPPTSVLLRSPLTTLELESCASMWATYEHMARILAQMPNLETLKLKMVLPEASDNVAPRVEHVVQFPRTQSVCLQGNPRQIYKAMHCISFPPQAMLELSCVPDGRHISQSTGLIKAVLRYHYSSFINNRVSFKNLHIMEDLGMPGSVELKARHADPSGSLILLIHPSPEGGQPYEFGEAAVEIVSNVPLFHELYYLNVSHHAFASSTPWFAMNRCAPRLRGVFVHGIAIHGILDAMAVQAKSLFAKLDYMGCDKVDFKHRREDRRDVFSHLMECAETRRSLRRGPHEIDMTLGCNISSGMMEDLEEFFENGPIVDRPPSRHWDNYRSKFASAR</sequence>
<protein>
    <submittedName>
        <fullName evidence="1">Uncharacterized protein</fullName>
    </submittedName>
</protein>
<dbReference type="EMBL" id="MU277192">
    <property type="protein sequence ID" value="KAI0066637.1"/>
    <property type="molecule type" value="Genomic_DNA"/>
</dbReference>
<evidence type="ECO:0000313" key="2">
    <source>
        <dbReference type="Proteomes" id="UP000814140"/>
    </source>
</evidence>
<organism evidence="1 2">
    <name type="scientific">Artomyces pyxidatus</name>
    <dbReference type="NCBI Taxonomy" id="48021"/>
    <lineage>
        <taxon>Eukaryota</taxon>
        <taxon>Fungi</taxon>
        <taxon>Dikarya</taxon>
        <taxon>Basidiomycota</taxon>
        <taxon>Agaricomycotina</taxon>
        <taxon>Agaricomycetes</taxon>
        <taxon>Russulales</taxon>
        <taxon>Auriscalpiaceae</taxon>
        <taxon>Artomyces</taxon>
    </lineage>
</organism>
<gene>
    <name evidence="1" type="ORF">BV25DRAFT_1412724</name>
</gene>
<name>A0ACB8TDZ1_9AGAM</name>
<reference evidence="1" key="2">
    <citation type="journal article" date="2022" name="New Phytol.">
        <title>Evolutionary transition to the ectomycorrhizal habit in the genomes of a hyperdiverse lineage of mushroom-forming fungi.</title>
        <authorList>
            <person name="Looney B."/>
            <person name="Miyauchi S."/>
            <person name="Morin E."/>
            <person name="Drula E."/>
            <person name="Courty P.E."/>
            <person name="Kohler A."/>
            <person name="Kuo A."/>
            <person name="LaButti K."/>
            <person name="Pangilinan J."/>
            <person name="Lipzen A."/>
            <person name="Riley R."/>
            <person name="Andreopoulos W."/>
            <person name="He G."/>
            <person name="Johnson J."/>
            <person name="Nolan M."/>
            <person name="Tritt A."/>
            <person name="Barry K.W."/>
            <person name="Grigoriev I.V."/>
            <person name="Nagy L.G."/>
            <person name="Hibbett D."/>
            <person name="Henrissat B."/>
            <person name="Matheny P.B."/>
            <person name="Labbe J."/>
            <person name="Martin F.M."/>
        </authorList>
    </citation>
    <scope>NUCLEOTIDE SEQUENCE</scope>
    <source>
        <strain evidence="1">HHB10654</strain>
    </source>
</reference>